<reference evidence="1 2" key="2">
    <citation type="submission" date="2019-09" db="EMBL/GenBank/DDBJ databases">
        <authorList>
            <person name="Jin C."/>
        </authorList>
    </citation>
    <scope>NUCLEOTIDE SEQUENCE [LARGE SCALE GENOMIC DNA]</scope>
    <source>
        <strain evidence="1 2">BN140078</strain>
    </source>
</reference>
<name>A0A5B2VM95_9BACT</name>
<evidence type="ECO:0000313" key="2">
    <source>
        <dbReference type="Proteomes" id="UP000324611"/>
    </source>
</evidence>
<dbReference type="EMBL" id="VUOC01000004">
    <property type="protein sequence ID" value="KAA2239858.1"/>
    <property type="molecule type" value="Genomic_DNA"/>
</dbReference>
<accession>A0A5B2VM95</accession>
<proteinExistence type="predicted"/>
<keyword evidence="2" id="KW-1185">Reference proteome</keyword>
<protein>
    <submittedName>
        <fullName evidence="1">Uncharacterized protein</fullName>
    </submittedName>
</protein>
<organism evidence="1 2">
    <name type="scientific">Chitinophaga agrisoli</name>
    <dbReference type="NCBI Taxonomy" id="2607653"/>
    <lineage>
        <taxon>Bacteria</taxon>
        <taxon>Pseudomonadati</taxon>
        <taxon>Bacteroidota</taxon>
        <taxon>Chitinophagia</taxon>
        <taxon>Chitinophagales</taxon>
        <taxon>Chitinophagaceae</taxon>
        <taxon>Chitinophaga</taxon>
    </lineage>
</organism>
<dbReference type="PROSITE" id="PS51257">
    <property type="entry name" value="PROKAR_LIPOPROTEIN"/>
    <property type="match status" value="1"/>
</dbReference>
<sequence length="454" mass="49227">MRNHYTFTWLLLICLAIIAGCTKTESPHLGNNTISATNSWKDTAAIRRSAAYAQIGASLPQVGYLLQEHGLSYEQAIRAVIADSIPVAVSADNIDNYVDWIILKQAVITCETNWYALTRNYPALGVDTELSKAIRHELHYYNGDAAAVLSKASGDPVNVTFGVAPDGSIGAIMGTGEPITLPEVVVHAVIYDTFFSGSDAPGRGGPNYHPGAALARAREELRRKALKARADFEATARQDQGRRPAQVKGADIVKCFSDGKTAKEYRLTVYVDQPVGGQSDAINIANGDVGHTFIGLEKVNTDASRVSRTFGFYPMGEDKDGIYSKGVLRDNQLYQYDLSITRVFKDQTSLNVLIQKIKDLDNRYYQLYSKTVNGSFKQSFNCTDAAIEMAVAGGMVVPSGFGMFFGPFLPGSCPGKFGEEIRKVASNPAADILGQKSQTYNTKGGVTPQDQGCK</sequence>
<dbReference type="AlphaFoldDB" id="A0A5B2VM95"/>
<evidence type="ECO:0000313" key="1">
    <source>
        <dbReference type="EMBL" id="KAA2239858.1"/>
    </source>
</evidence>
<reference evidence="1 2" key="1">
    <citation type="submission" date="2019-09" db="EMBL/GenBank/DDBJ databases">
        <title>Chitinophaga ginsengihumi sp. nov., isolated from soil of ginseng rhizosphere.</title>
        <authorList>
            <person name="Lee J."/>
        </authorList>
    </citation>
    <scope>NUCLEOTIDE SEQUENCE [LARGE SCALE GENOMIC DNA]</scope>
    <source>
        <strain evidence="1 2">BN140078</strain>
    </source>
</reference>
<dbReference type="RefSeq" id="WP_149841035.1">
    <property type="nucleotide sequence ID" value="NZ_VUOC01000004.1"/>
</dbReference>
<dbReference type="Proteomes" id="UP000324611">
    <property type="component" value="Unassembled WGS sequence"/>
</dbReference>
<gene>
    <name evidence="1" type="ORF">F0L74_27105</name>
</gene>
<comment type="caution">
    <text evidence="1">The sequence shown here is derived from an EMBL/GenBank/DDBJ whole genome shotgun (WGS) entry which is preliminary data.</text>
</comment>